<evidence type="ECO:0000313" key="2">
    <source>
        <dbReference type="Proteomes" id="UP000826012"/>
    </source>
</evidence>
<protein>
    <submittedName>
        <fullName evidence="1">Uncharacterized protein</fullName>
    </submittedName>
</protein>
<accession>A0ABN6IJ22</accession>
<sequence>MTEMSWRTDQSVSNRYEGPPYCQTRACGPVVVGLHHIGLLLTSWVIECNTVHSSPGIGGSARPSAADVIAKTAVTVTHPRDQGLLMMTIPLSARRPAFNGIGAKGADKGFLPEVAVRSPRTGSSL</sequence>
<evidence type="ECO:0000313" key="1">
    <source>
        <dbReference type="EMBL" id="BCZ23226.1"/>
    </source>
</evidence>
<name>A0ABN6IJ22_9MYCO</name>
<organism evidence="1 2">
    <name type="scientific">Mycobacterium senriense</name>
    <dbReference type="NCBI Taxonomy" id="2775496"/>
    <lineage>
        <taxon>Bacteria</taxon>
        <taxon>Bacillati</taxon>
        <taxon>Actinomycetota</taxon>
        <taxon>Actinomycetes</taxon>
        <taxon>Mycobacteriales</taxon>
        <taxon>Mycobacteriaceae</taxon>
        <taxon>Mycobacterium</taxon>
        <taxon>Mycobacterium avium complex (MAC)</taxon>
    </lineage>
</organism>
<keyword evidence="2" id="KW-1185">Reference proteome</keyword>
<proteinExistence type="predicted"/>
<reference evidence="1 2" key="2">
    <citation type="submission" date="2021-07" db="EMBL/GenBank/DDBJ databases">
        <authorList>
            <person name="Matsumoto Y."/>
            <person name="Motooka D."/>
            <person name="Nakamura S."/>
        </authorList>
    </citation>
    <scope>NUCLEOTIDE SEQUENCE [LARGE SCALE GENOMIC DNA]</scope>
    <source>
        <strain evidence="1 2">TY59</strain>
    </source>
</reference>
<reference evidence="1 2" key="1">
    <citation type="submission" date="2021-07" db="EMBL/GenBank/DDBJ databases">
        <title>Complete genome sequence of nontuberculous Mycobacterium sp. TY59.</title>
        <authorList>
            <person name="Fukushima K."/>
        </authorList>
    </citation>
    <scope>NUCLEOTIDE SEQUENCE [LARGE SCALE GENOMIC DNA]</scope>
    <source>
        <strain evidence="1 2">TY59</strain>
    </source>
</reference>
<gene>
    <name evidence="1" type="ORF">MTY59_30810</name>
</gene>
<dbReference type="Proteomes" id="UP000826012">
    <property type="component" value="Chromosome"/>
</dbReference>
<dbReference type="EMBL" id="AP024828">
    <property type="protein sequence ID" value="BCZ23226.1"/>
    <property type="molecule type" value="Genomic_DNA"/>
</dbReference>